<sequence length="57" mass="5969">MDRPVGRVERGVGEGLAEEQHGRIAGRMAAAEPRSEAVAGLADLVRSTGKGRAERAI</sequence>
<organism evidence="2 3">
    <name type="scientific">Actinocorallia longicatena</name>
    <dbReference type="NCBI Taxonomy" id="111803"/>
    <lineage>
        <taxon>Bacteria</taxon>
        <taxon>Bacillati</taxon>
        <taxon>Actinomycetota</taxon>
        <taxon>Actinomycetes</taxon>
        <taxon>Streptosporangiales</taxon>
        <taxon>Thermomonosporaceae</taxon>
        <taxon>Actinocorallia</taxon>
    </lineage>
</organism>
<dbReference type="Proteomes" id="UP001501237">
    <property type="component" value="Unassembled WGS sequence"/>
</dbReference>
<keyword evidence="3" id="KW-1185">Reference proteome</keyword>
<evidence type="ECO:0000256" key="1">
    <source>
        <dbReference type="SAM" id="MobiDB-lite"/>
    </source>
</evidence>
<accession>A0ABP6QRI3</accession>
<reference evidence="3" key="1">
    <citation type="journal article" date="2019" name="Int. J. Syst. Evol. Microbiol.">
        <title>The Global Catalogue of Microorganisms (GCM) 10K type strain sequencing project: providing services to taxonomists for standard genome sequencing and annotation.</title>
        <authorList>
            <consortium name="The Broad Institute Genomics Platform"/>
            <consortium name="The Broad Institute Genome Sequencing Center for Infectious Disease"/>
            <person name="Wu L."/>
            <person name="Ma J."/>
        </authorList>
    </citation>
    <scope>NUCLEOTIDE SEQUENCE [LARGE SCALE GENOMIC DNA]</scope>
    <source>
        <strain evidence="3">JCM 9377</strain>
    </source>
</reference>
<protein>
    <submittedName>
        <fullName evidence="2">Uncharacterized protein</fullName>
    </submittedName>
</protein>
<feature type="compositionally biased region" description="Basic and acidic residues" evidence="1">
    <location>
        <begin position="1"/>
        <end position="22"/>
    </location>
</feature>
<comment type="caution">
    <text evidence="2">The sequence shown here is derived from an EMBL/GenBank/DDBJ whole genome shotgun (WGS) entry which is preliminary data.</text>
</comment>
<evidence type="ECO:0000313" key="2">
    <source>
        <dbReference type="EMBL" id="GAA3242468.1"/>
    </source>
</evidence>
<dbReference type="EMBL" id="BAAAUV010000051">
    <property type="protein sequence ID" value="GAA3242468.1"/>
    <property type="molecule type" value="Genomic_DNA"/>
</dbReference>
<gene>
    <name evidence="2" type="ORF">GCM10010468_80160</name>
</gene>
<proteinExistence type="predicted"/>
<feature type="region of interest" description="Disordered" evidence="1">
    <location>
        <begin position="1"/>
        <end position="37"/>
    </location>
</feature>
<evidence type="ECO:0000313" key="3">
    <source>
        <dbReference type="Proteomes" id="UP001501237"/>
    </source>
</evidence>
<name>A0ABP6QRI3_9ACTN</name>